<evidence type="ECO:0000256" key="7">
    <source>
        <dbReference type="ARBA" id="ARBA00022801"/>
    </source>
</evidence>
<evidence type="ECO:0000256" key="11">
    <source>
        <dbReference type="ARBA" id="ARBA00068150"/>
    </source>
</evidence>
<dbReference type="PANTHER" id="PTHR45339">
    <property type="entry name" value="HYBRID SIGNAL TRANSDUCTION HISTIDINE KINASE J"/>
    <property type="match status" value="1"/>
</dbReference>
<evidence type="ECO:0000256" key="12">
    <source>
        <dbReference type="PROSITE-ProRule" id="PRU00169"/>
    </source>
</evidence>
<dbReference type="FunFam" id="1.10.287.130:FF:000002">
    <property type="entry name" value="Two-component osmosensing histidine kinase"/>
    <property type="match status" value="1"/>
</dbReference>
<evidence type="ECO:0000259" key="15">
    <source>
        <dbReference type="PROSITE" id="PS50109"/>
    </source>
</evidence>
<evidence type="ECO:0000256" key="4">
    <source>
        <dbReference type="ARBA" id="ARBA00022679"/>
    </source>
</evidence>
<dbReference type="PRINTS" id="PR00344">
    <property type="entry name" value="BCTRLSENSOR"/>
</dbReference>
<evidence type="ECO:0000259" key="16">
    <source>
        <dbReference type="PROSITE" id="PS50110"/>
    </source>
</evidence>
<evidence type="ECO:0000256" key="8">
    <source>
        <dbReference type="ARBA" id="ARBA00022840"/>
    </source>
</evidence>
<evidence type="ECO:0000256" key="1">
    <source>
        <dbReference type="ARBA" id="ARBA00000085"/>
    </source>
</evidence>
<dbReference type="SUPFAM" id="SSF55874">
    <property type="entry name" value="ATPase domain of HSP90 chaperone/DNA topoisomerase II/histidine kinase"/>
    <property type="match status" value="1"/>
</dbReference>
<keyword evidence="8" id="KW-0067">ATP-binding</keyword>
<dbReference type="PROSITE" id="PS50109">
    <property type="entry name" value="HIS_KIN"/>
    <property type="match status" value="1"/>
</dbReference>
<evidence type="ECO:0000313" key="18">
    <source>
        <dbReference type="Proteomes" id="UP000092528"/>
    </source>
</evidence>
<keyword evidence="14" id="KW-0472">Membrane</keyword>
<dbReference type="SUPFAM" id="SSF47384">
    <property type="entry name" value="Homodimeric domain of signal transducing histidine kinase"/>
    <property type="match status" value="1"/>
</dbReference>
<keyword evidence="14" id="KW-1133">Transmembrane helix</keyword>
<dbReference type="Gene3D" id="3.40.50.2300">
    <property type="match status" value="1"/>
</dbReference>
<reference evidence="17 18" key="1">
    <citation type="submission" date="2016-07" db="EMBL/GenBank/DDBJ databases">
        <title>Genome sequencing of Vibrio scophthalmi strain VS-05, an isolated from Paralichthys olivaceus.</title>
        <authorList>
            <person name="Han H.-J."/>
        </authorList>
    </citation>
    <scope>NUCLEOTIDE SEQUENCE [LARGE SCALE GENOMIC DNA]</scope>
    <source>
        <strain evidence="17 18">VS-05</strain>
    </source>
</reference>
<keyword evidence="3 12" id="KW-0597">Phosphoprotein</keyword>
<gene>
    <name evidence="17" type="ORF">VSVS05_02982</name>
</gene>
<dbReference type="GO" id="GO:0005524">
    <property type="term" value="F:ATP binding"/>
    <property type="evidence" value="ECO:0007669"/>
    <property type="project" value="UniProtKB-KW"/>
</dbReference>
<evidence type="ECO:0000256" key="5">
    <source>
        <dbReference type="ARBA" id="ARBA00022741"/>
    </source>
</evidence>
<dbReference type="GO" id="GO:0000155">
    <property type="term" value="F:phosphorelay sensor kinase activity"/>
    <property type="evidence" value="ECO:0007669"/>
    <property type="project" value="InterPro"/>
</dbReference>
<dbReference type="EC" id="2.7.13.3" evidence="2"/>
<dbReference type="InterPro" id="IPR001789">
    <property type="entry name" value="Sig_transdc_resp-reg_receiver"/>
</dbReference>
<dbReference type="PATRIC" id="fig|45658.7.peg.2922"/>
<evidence type="ECO:0000256" key="13">
    <source>
        <dbReference type="SAM" id="Coils"/>
    </source>
</evidence>
<keyword evidence="14" id="KW-0812">Transmembrane</keyword>
<dbReference type="CDD" id="cd17546">
    <property type="entry name" value="REC_hyHK_CKI1_RcsC-like"/>
    <property type="match status" value="1"/>
</dbReference>
<keyword evidence="6 17" id="KW-0418">Kinase</keyword>
<dbReference type="SMART" id="SM00448">
    <property type="entry name" value="REC"/>
    <property type="match status" value="1"/>
</dbReference>
<keyword evidence="4 17" id="KW-0808">Transferase</keyword>
<dbReference type="GO" id="GO:0016787">
    <property type="term" value="F:hydrolase activity"/>
    <property type="evidence" value="ECO:0007669"/>
    <property type="project" value="UniProtKB-KW"/>
</dbReference>
<comment type="catalytic activity">
    <reaction evidence="1">
        <text>ATP + protein L-histidine = ADP + protein N-phospho-L-histidine.</text>
        <dbReference type="EC" id="2.7.13.3"/>
    </reaction>
</comment>
<evidence type="ECO:0000256" key="10">
    <source>
        <dbReference type="ARBA" id="ARBA00064003"/>
    </source>
</evidence>
<dbReference type="Pfam" id="PF02518">
    <property type="entry name" value="HATPase_c"/>
    <property type="match status" value="1"/>
</dbReference>
<dbReference type="SMART" id="SM00388">
    <property type="entry name" value="HisKA"/>
    <property type="match status" value="1"/>
</dbReference>
<organism evidence="17 18">
    <name type="scientific">Vibrio scophthalmi</name>
    <dbReference type="NCBI Taxonomy" id="45658"/>
    <lineage>
        <taxon>Bacteria</taxon>
        <taxon>Pseudomonadati</taxon>
        <taxon>Pseudomonadota</taxon>
        <taxon>Gammaproteobacteria</taxon>
        <taxon>Vibrionales</taxon>
        <taxon>Vibrionaceae</taxon>
        <taxon>Vibrio</taxon>
    </lineage>
</organism>
<feature type="domain" description="Histidine kinase" evidence="15">
    <location>
        <begin position="392"/>
        <end position="612"/>
    </location>
</feature>
<dbReference type="Pfam" id="PF00512">
    <property type="entry name" value="HisKA"/>
    <property type="match status" value="1"/>
</dbReference>
<dbReference type="SUPFAM" id="SSF52172">
    <property type="entry name" value="CheY-like"/>
    <property type="match status" value="1"/>
</dbReference>
<feature type="modified residue" description="4-aspartylphosphate" evidence="12">
    <location>
        <position position="820"/>
    </location>
</feature>
<keyword evidence="9" id="KW-0902">Two-component regulatory system</keyword>
<dbReference type="InterPro" id="IPR003661">
    <property type="entry name" value="HisK_dim/P_dom"/>
</dbReference>
<evidence type="ECO:0000256" key="9">
    <source>
        <dbReference type="ARBA" id="ARBA00023012"/>
    </source>
</evidence>
<feature type="coiled-coil region" evidence="13">
    <location>
        <begin position="358"/>
        <end position="385"/>
    </location>
</feature>
<keyword evidence="18" id="KW-1185">Reference proteome</keyword>
<accession>A0A1C7FE59</accession>
<dbReference type="EMBL" id="CP016415">
    <property type="protein sequence ID" value="ANU38028.1"/>
    <property type="molecule type" value="Genomic_DNA"/>
</dbReference>
<dbReference type="InterPro" id="IPR003594">
    <property type="entry name" value="HATPase_dom"/>
</dbReference>
<dbReference type="InterPro" id="IPR011006">
    <property type="entry name" value="CheY-like_superfamily"/>
</dbReference>
<dbReference type="Pfam" id="PF00072">
    <property type="entry name" value="Response_reg"/>
    <property type="match status" value="1"/>
</dbReference>
<dbReference type="InterPro" id="IPR004358">
    <property type="entry name" value="Sig_transdc_His_kin-like_C"/>
</dbReference>
<evidence type="ECO:0000256" key="6">
    <source>
        <dbReference type="ARBA" id="ARBA00022777"/>
    </source>
</evidence>
<dbReference type="Proteomes" id="UP000092528">
    <property type="component" value="Chromosome 2"/>
</dbReference>
<protein>
    <recommendedName>
        <fullName evidence="11">Sensory/regulatory protein RpfC</fullName>
        <ecNumber evidence="2">2.7.13.3</ecNumber>
    </recommendedName>
</protein>
<keyword evidence="13" id="KW-0175">Coiled coil</keyword>
<dbReference type="CDD" id="cd00082">
    <property type="entry name" value="HisKA"/>
    <property type="match status" value="1"/>
</dbReference>
<dbReference type="InterPro" id="IPR036097">
    <property type="entry name" value="HisK_dim/P_sf"/>
</dbReference>
<evidence type="ECO:0000313" key="17">
    <source>
        <dbReference type="EMBL" id="ANU38028.1"/>
    </source>
</evidence>
<dbReference type="Gene3D" id="3.30.565.10">
    <property type="entry name" value="Histidine kinase-like ATPase, C-terminal domain"/>
    <property type="match status" value="1"/>
</dbReference>
<dbReference type="RefSeq" id="WP_065546005.1">
    <property type="nucleotide sequence ID" value="NZ_CP016415.1"/>
</dbReference>
<sequence length="897" mass="101167">MIFARVSIKSRLLVLCLLPTLVILLFCANSVIRIQERLESYTVTNVKAEHLRHLSALSNQLYFALSKRLKNDSVKQEIHQSLLQLDQTLALVSAQHQLRPERRRVMTEQIMELKGVLPELEFASYTSTIELGRLMFSSLETLFLTVQQIENYHADRSIQKAEVVLSDLSWLHFWMEREAWLAREISTLEWDSADYAEEYFRVGERQQYYLEHFLNNDVRNPKADKLLVLFTSREFRQSAYFRSQMLHNRATPLEMNELVKVIESRNHAVVDQLTILATELEQAVVLKGKASQQKLILLAIISGLVLIVMFTWGASTLLRINSKLTRILDTMGMMKRNGTVALIPVDGKDEFTDFADSLNHIIQEQRDYEQQLVEAKESAEAANKAKSIFLANISHEIRTPLNGIIGMTEVLSDSQLRPSQEEILTDIEGSSQSLLVLINDILDLSKIESGRLSLSIVESDIKEVIYETLAILISKARKQHVDLFVEWLTPIPKMIRIDEFRLKQVILNLLSNAVKFTHQGSVKVQISLVEKVDQTTLLCTVVDTGVGIAQDKLSEIFKPFTQEDGGITRSYGGTGLGLTICRQLVELMKGDIYVDSVVGKGSRFIVSIPIDVPAVQPAPVQINEQVLLLTNHCQYEHYIKQELHQLGVTFYSVEDIAHASNLVQSYDVILYCITNKHHASTTGYNGTQPSYLAELTQLRQLQTNAEIVVLSGPQGRTVAVEGIVSSSLTLPMLGNRLVAALQKRSYARVAMTNASQTVVHHEPRQTRSRNILIVEDNLMNQKIASLFLNKAGMDYQVVSNGADAVDVIQSGRVFDAILMDCMMPVMDGLTATREIRQWEQRNGHQPIAIIALTASVLPEDIDSCFEAGMDAYLAKPYKSKQLFEIFEQLKLVTLPVC</sequence>
<dbReference type="InterPro" id="IPR005467">
    <property type="entry name" value="His_kinase_dom"/>
</dbReference>
<dbReference type="PROSITE" id="PS50110">
    <property type="entry name" value="RESPONSE_REGULATORY"/>
    <property type="match status" value="1"/>
</dbReference>
<feature type="domain" description="Response regulatory" evidence="16">
    <location>
        <begin position="770"/>
        <end position="890"/>
    </location>
</feature>
<name>A0A1C7FE59_9VIBR</name>
<dbReference type="STRING" id="45658.VSVS12_03522"/>
<keyword evidence="5" id="KW-0547">Nucleotide-binding</keyword>
<dbReference type="InterPro" id="IPR036890">
    <property type="entry name" value="HATPase_C_sf"/>
</dbReference>
<evidence type="ECO:0000256" key="2">
    <source>
        <dbReference type="ARBA" id="ARBA00012438"/>
    </source>
</evidence>
<evidence type="ECO:0000256" key="14">
    <source>
        <dbReference type="SAM" id="Phobius"/>
    </source>
</evidence>
<dbReference type="FunFam" id="3.30.565.10:FF:000010">
    <property type="entry name" value="Sensor histidine kinase RcsC"/>
    <property type="match status" value="1"/>
</dbReference>
<feature type="transmembrane region" description="Helical" evidence="14">
    <location>
        <begin position="295"/>
        <end position="318"/>
    </location>
</feature>
<dbReference type="SMART" id="SM00387">
    <property type="entry name" value="HATPase_c"/>
    <property type="match status" value="1"/>
</dbReference>
<proteinExistence type="predicted"/>
<dbReference type="AlphaFoldDB" id="A0A1C7FE59"/>
<dbReference type="CDD" id="cd16922">
    <property type="entry name" value="HATPase_EvgS-ArcB-TorS-like"/>
    <property type="match status" value="1"/>
</dbReference>
<dbReference type="Gene3D" id="1.10.287.130">
    <property type="match status" value="1"/>
</dbReference>
<evidence type="ECO:0000256" key="3">
    <source>
        <dbReference type="ARBA" id="ARBA00022553"/>
    </source>
</evidence>
<dbReference type="PANTHER" id="PTHR45339:SF1">
    <property type="entry name" value="HYBRID SIGNAL TRANSDUCTION HISTIDINE KINASE J"/>
    <property type="match status" value="1"/>
</dbReference>
<comment type="subunit">
    <text evidence="10">At low DSF concentrations, interacts with RpfF.</text>
</comment>
<keyword evidence="7" id="KW-0378">Hydrolase</keyword>